<sequence>MPPQVAPLAVIAHRLSARLPAVPASTVDRLTDRPSKQASKQTICSALLCSALLCSTLLCPALLCPALPYPTLPYSAVCPKRSQQEWVHPPHIGGRCPRALVHAAGAAGALVQPSWPLPCTVACDADDHARRCSGTRGGDFPRPGRASIIGTALHKGELRRASKG</sequence>
<reference evidence="1" key="1">
    <citation type="journal article" date="2020" name="Stud. Mycol.">
        <title>101 Dothideomycetes genomes: a test case for predicting lifestyles and emergence of pathogens.</title>
        <authorList>
            <person name="Haridas S."/>
            <person name="Albert R."/>
            <person name="Binder M."/>
            <person name="Bloem J."/>
            <person name="Labutti K."/>
            <person name="Salamov A."/>
            <person name="Andreopoulos B."/>
            <person name="Baker S."/>
            <person name="Barry K."/>
            <person name="Bills G."/>
            <person name="Bluhm B."/>
            <person name="Cannon C."/>
            <person name="Castanera R."/>
            <person name="Culley D."/>
            <person name="Daum C."/>
            <person name="Ezra D."/>
            <person name="Gonzalez J."/>
            <person name="Henrissat B."/>
            <person name="Kuo A."/>
            <person name="Liang C."/>
            <person name="Lipzen A."/>
            <person name="Lutzoni F."/>
            <person name="Magnuson J."/>
            <person name="Mondo S."/>
            <person name="Nolan M."/>
            <person name="Ohm R."/>
            <person name="Pangilinan J."/>
            <person name="Park H.-J."/>
            <person name="Ramirez L."/>
            <person name="Alfaro M."/>
            <person name="Sun H."/>
            <person name="Tritt A."/>
            <person name="Yoshinaga Y."/>
            <person name="Zwiers L.-H."/>
            <person name="Turgeon B."/>
            <person name="Goodwin S."/>
            <person name="Spatafora J."/>
            <person name="Crous P."/>
            <person name="Grigoriev I."/>
        </authorList>
    </citation>
    <scope>NUCLEOTIDE SEQUENCE</scope>
    <source>
        <strain evidence="1">CBS 473.64</strain>
    </source>
</reference>
<dbReference type="AlphaFoldDB" id="A0A6A6RNR7"/>
<evidence type="ECO:0000313" key="2">
    <source>
        <dbReference type="Proteomes" id="UP000799753"/>
    </source>
</evidence>
<organism evidence="1 2">
    <name type="scientific">Massarina eburnea CBS 473.64</name>
    <dbReference type="NCBI Taxonomy" id="1395130"/>
    <lineage>
        <taxon>Eukaryota</taxon>
        <taxon>Fungi</taxon>
        <taxon>Dikarya</taxon>
        <taxon>Ascomycota</taxon>
        <taxon>Pezizomycotina</taxon>
        <taxon>Dothideomycetes</taxon>
        <taxon>Pleosporomycetidae</taxon>
        <taxon>Pleosporales</taxon>
        <taxon>Massarineae</taxon>
        <taxon>Massarinaceae</taxon>
        <taxon>Massarina</taxon>
    </lineage>
</organism>
<protein>
    <submittedName>
        <fullName evidence="1">Uncharacterized protein</fullName>
    </submittedName>
</protein>
<accession>A0A6A6RNR7</accession>
<dbReference type="Proteomes" id="UP000799753">
    <property type="component" value="Unassembled WGS sequence"/>
</dbReference>
<gene>
    <name evidence="1" type="ORF">P280DRAFT_110903</name>
</gene>
<proteinExistence type="predicted"/>
<keyword evidence="2" id="KW-1185">Reference proteome</keyword>
<dbReference type="EMBL" id="MU006794">
    <property type="protein sequence ID" value="KAF2637179.1"/>
    <property type="molecule type" value="Genomic_DNA"/>
</dbReference>
<evidence type="ECO:0000313" key="1">
    <source>
        <dbReference type="EMBL" id="KAF2637179.1"/>
    </source>
</evidence>
<name>A0A6A6RNR7_9PLEO</name>